<evidence type="ECO:0000256" key="1">
    <source>
        <dbReference type="SAM" id="Coils"/>
    </source>
</evidence>
<proteinExistence type="predicted"/>
<reference evidence="2" key="1">
    <citation type="journal article" date="2021" name="Proc. Natl. Acad. Sci. U.S.A.">
        <title>A Catalog of Tens of Thousands of Viruses from Human Metagenomes Reveals Hidden Associations with Chronic Diseases.</title>
        <authorList>
            <person name="Tisza M.J."/>
            <person name="Buck C.B."/>
        </authorList>
    </citation>
    <scope>NUCLEOTIDE SEQUENCE</scope>
    <source>
        <strain evidence="2">Ct5xZ3</strain>
    </source>
</reference>
<feature type="coiled-coil region" evidence="1">
    <location>
        <begin position="67"/>
        <end position="97"/>
    </location>
</feature>
<organism evidence="2">
    <name type="scientific">Myoviridae sp. ct5xZ3</name>
    <dbReference type="NCBI Taxonomy" id="2827601"/>
    <lineage>
        <taxon>Viruses</taxon>
        <taxon>Duplodnaviria</taxon>
        <taxon>Heunggongvirae</taxon>
        <taxon>Uroviricota</taxon>
        <taxon>Caudoviricetes</taxon>
    </lineage>
</organism>
<accession>A0A8S5RS89</accession>
<keyword evidence="1" id="KW-0175">Coiled coil</keyword>
<protein>
    <submittedName>
        <fullName evidence="2">Coiled-coil domain-containing protein</fullName>
    </submittedName>
</protein>
<sequence>MNYYEFRERSGKDLSKEEFQKVELVFMNCTAITTQDQMIKILEAGGMEIIEILYSMTQERGRHIETIGGLREEIRDLKKENRELRDFRSAMMKAYKEYGK</sequence>
<name>A0A8S5RS89_9CAUD</name>
<evidence type="ECO:0000313" key="2">
    <source>
        <dbReference type="EMBL" id="DAE92117.1"/>
    </source>
</evidence>
<dbReference type="EMBL" id="BK057794">
    <property type="protein sequence ID" value="DAE92117.1"/>
    <property type="molecule type" value="Genomic_DNA"/>
</dbReference>